<evidence type="ECO:0000259" key="2">
    <source>
        <dbReference type="Pfam" id="PF00710"/>
    </source>
</evidence>
<dbReference type="PRINTS" id="PR00139">
    <property type="entry name" value="ASNGLNASE"/>
</dbReference>
<evidence type="ECO:0000313" key="4">
    <source>
        <dbReference type="Proteomes" id="UP000509302"/>
    </source>
</evidence>
<dbReference type="PIRSF" id="PIRSF001220">
    <property type="entry name" value="L-ASNase_gatD"/>
    <property type="match status" value="1"/>
</dbReference>
<gene>
    <name evidence="3" type="ORF">HYG79_05035</name>
</gene>
<feature type="domain" description="L-asparaginase N-terminal" evidence="2">
    <location>
        <begin position="2"/>
        <end position="149"/>
    </location>
</feature>
<dbReference type="Pfam" id="PF00710">
    <property type="entry name" value="Asparaginase"/>
    <property type="match status" value="1"/>
</dbReference>
<dbReference type="EMBL" id="CP058595">
    <property type="protein sequence ID" value="QLG44738.1"/>
    <property type="molecule type" value="Genomic_DNA"/>
</dbReference>
<dbReference type="AlphaFoldDB" id="A0A7H9AMS2"/>
<dbReference type="PIRSF" id="PIRSF500176">
    <property type="entry name" value="L_ASNase"/>
    <property type="match status" value="1"/>
</dbReference>
<reference evidence="3 4" key="1">
    <citation type="journal article" date="2006" name="Int. J. Syst. Evol. Microbiol.">
        <title>Costertonia aggregata gen. nov., sp. nov., a mesophilic marine bacterium of the family Flavobacteriaceae, isolated from a mature biofilm.</title>
        <authorList>
            <person name="Kwon K.K."/>
            <person name="Lee Y.K."/>
            <person name="Lee H.K."/>
        </authorList>
    </citation>
    <scope>NUCLEOTIDE SEQUENCE [LARGE SCALE GENOMIC DNA]</scope>
    <source>
        <strain evidence="3 4">KCCM 42265</strain>
    </source>
</reference>
<evidence type="ECO:0000256" key="1">
    <source>
        <dbReference type="PIRSR" id="PIRSR001220-1"/>
    </source>
</evidence>
<keyword evidence="4" id="KW-1185">Reference proteome</keyword>
<dbReference type="KEGG" id="cagg:HYG79_05035"/>
<dbReference type="Gene3D" id="3.40.50.1170">
    <property type="entry name" value="L-asparaginase, N-terminal domain"/>
    <property type="match status" value="1"/>
</dbReference>
<accession>A0A7H9AMS2</accession>
<evidence type="ECO:0000313" key="3">
    <source>
        <dbReference type="EMBL" id="QLG44738.1"/>
    </source>
</evidence>
<dbReference type="RefSeq" id="WP_179241070.1">
    <property type="nucleotide sequence ID" value="NZ_CP058595.1"/>
</dbReference>
<dbReference type="InterPro" id="IPR027474">
    <property type="entry name" value="L-asparaginase_N"/>
</dbReference>
<dbReference type="InterPro" id="IPR036152">
    <property type="entry name" value="Asp/glu_Ase-like_sf"/>
</dbReference>
<dbReference type="Proteomes" id="UP000509302">
    <property type="component" value="Chromosome"/>
</dbReference>
<feature type="active site" description="O-isoaspartyl threonine intermediate" evidence="1">
    <location>
        <position position="11"/>
    </location>
</feature>
<dbReference type="SUPFAM" id="SSF53774">
    <property type="entry name" value="Glutaminase/Asparaginase"/>
    <property type="match status" value="1"/>
</dbReference>
<sequence length="158" mass="17826">MKIRFLTTGGTIAGLDYELKKKTQISIEDFFRSANVSFFYKIESAFEKDSRFISDADRDLLVDRIGLADENKIIVTHGTLTMVDTAKYIGKFNLKKTIVIVGSFVLGSSKDTDAPFNLGYAICSLQFLKPDVYVAMNGCIFHWNNVTKNLVTNKFEQL</sequence>
<name>A0A7H9AMS2_9FLAO</name>
<organism evidence="3 4">
    <name type="scientific">Costertonia aggregata</name>
    <dbReference type="NCBI Taxonomy" id="343403"/>
    <lineage>
        <taxon>Bacteria</taxon>
        <taxon>Pseudomonadati</taxon>
        <taxon>Bacteroidota</taxon>
        <taxon>Flavobacteriia</taxon>
        <taxon>Flavobacteriales</taxon>
        <taxon>Flavobacteriaceae</taxon>
        <taxon>Costertonia</taxon>
    </lineage>
</organism>
<protein>
    <submittedName>
        <fullName evidence="3">Asparaginase</fullName>
    </submittedName>
</protein>
<proteinExistence type="predicted"/>
<dbReference type="InterPro" id="IPR006034">
    <property type="entry name" value="Asparaginase/glutaminase-like"/>
</dbReference>
<dbReference type="InterPro" id="IPR037152">
    <property type="entry name" value="L-asparaginase_N_sf"/>
</dbReference>